<dbReference type="Proteomes" id="UP000887116">
    <property type="component" value="Unassembled WGS sequence"/>
</dbReference>
<gene>
    <name evidence="2" type="ORF">TNCT_90891</name>
</gene>
<evidence type="ECO:0000313" key="2">
    <source>
        <dbReference type="EMBL" id="GFR13637.1"/>
    </source>
</evidence>
<accession>A0A8X6GYG5</accession>
<feature type="region of interest" description="Disordered" evidence="1">
    <location>
        <begin position="30"/>
        <end position="50"/>
    </location>
</feature>
<evidence type="ECO:0000313" key="3">
    <source>
        <dbReference type="Proteomes" id="UP000887116"/>
    </source>
</evidence>
<proteinExistence type="predicted"/>
<sequence length="70" mass="7961">MDKEDLDEENIEKWVQSLNLQLTFYYKGSSNPGKIENSQYNSKETESNVTPNGNLALIIEVKKRGHGDSD</sequence>
<dbReference type="AlphaFoldDB" id="A0A8X6GYG5"/>
<dbReference type="EMBL" id="BMAO01017142">
    <property type="protein sequence ID" value="GFR13637.1"/>
    <property type="molecule type" value="Genomic_DNA"/>
</dbReference>
<name>A0A8X6GYG5_TRICU</name>
<keyword evidence="3" id="KW-1185">Reference proteome</keyword>
<comment type="caution">
    <text evidence="2">The sequence shown here is derived from an EMBL/GenBank/DDBJ whole genome shotgun (WGS) entry which is preliminary data.</text>
</comment>
<protein>
    <submittedName>
        <fullName evidence="2">Uncharacterized protein</fullName>
    </submittedName>
</protein>
<organism evidence="2 3">
    <name type="scientific">Trichonephila clavata</name>
    <name type="common">Joro spider</name>
    <name type="synonym">Nephila clavata</name>
    <dbReference type="NCBI Taxonomy" id="2740835"/>
    <lineage>
        <taxon>Eukaryota</taxon>
        <taxon>Metazoa</taxon>
        <taxon>Ecdysozoa</taxon>
        <taxon>Arthropoda</taxon>
        <taxon>Chelicerata</taxon>
        <taxon>Arachnida</taxon>
        <taxon>Araneae</taxon>
        <taxon>Araneomorphae</taxon>
        <taxon>Entelegynae</taxon>
        <taxon>Araneoidea</taxon>
        <taxon>Nephilidae</taxon>
        <taxon>Trichonephila</taxon>
    </lineage>
</organism>
<evidence type="ECO:0000256" key="1">
    <source>
        <dbReference type="SAM" id="MobiDB-lite"/>
    </source>
</evidence>
<reference evidence="2" key="1">
    <citation type="submission" date="2020-07" db="EMBL/GenBank/DDBJ databases">
        <title>Multicomponent nature underlies the extraordinary mechanical properties of spider dragline silk.</title>
        <authorList>
            <person name="Kono N."/>
            <person name="Nakamura H."/>
            <person name="Mori M."/>
            <person name="Yoshida Y."/>
            <person name="Ohtoshi R."/>
            <person name="Malay A.D."/>
            <person name="Moran D.A.P."/>
            <person name="Tomita M."/>
            <person name="Numata K."/>
            <person name="Arakawa K."/>
        </authorList>
    </citation>
    <scope>NUCLEOTIDE SEQUENCE</scope>
</reference>